<organism evidence="1 2">
    <name type="scientific">Brassica cretica</name>
    <name type="common">Mustard</name>
    <dbReference type="NCBI Taxonomy" id="69181"/>
    <lineage>
        <taxon>Eukaryota</taxon>
        <taxon>Viridiplantae</taxon>
        <taxon>Streptophyta</taxon>
        <taxon>Embryophyta</taxon>
        <taxon>Tracheophyta</taxon>
        <taxon>Spermatophyta</taxon>
        <taxon>Magnoliopsida</taxon>
        <taxon>eudicotyledons</taxon>
        <taxon>Gunneridae</taxon>
        <taxon>Pentapetalae</taxon>
        <taxon>rosids</taxon>
        <taxon>malvids</taxon>
        <taxon>Brassicales</taxon>
        <taxon>Brassicaceae</taxon>
        <taxon>Brassiceae</taxon>
        <taxon>Brassica</taxon>
    </lineage>
</organism>
<dbReference type="Proteomes" id="UP000712281">
    <property type="component" value="Unassembled WGS sequence"/>
</dbReference>
<evidence type="ECO:0000313" key="2">
    <source>
        <dbReference type="Proteomes" id="UP000712281"/>
    </source>
</evidence>
<protein>
    <submittedName>
        <fullName evidence="1">Uncharacterized protein</fullName>
    </submittedName>
</protein>
<accession>A0A8S9G7R9</accession>
<evidence type="ECO:0000313" key="1">
    <source>
        <dbReference type="EMBL" id="KAF2541983.1"/>
    </source>
</evidence>
<dbReference type="AlphaFoldDB" id="A0A8S9G7R9"/>
<reference evidence="1" key="1">
    <citation type="submission" date="2019-12" db="EMBL/GenBank/DDBJ databases">
        <title>Genome sequencing and annotation of Brassica cretica.</title>
        <authorList>
            <person name="Studholme D.J."/>
            <person name="Sarris P.F."/>
        </authorList>
    </citation>
    <scope>NUCLEOTIDE SEQUENCE</scope>
    <source>
        <strain evidence="1">PFS-001/15</strain>
        <tissue evidence="1">Leaf</tissue>
    </source>
</reference>
<gene>
    <name evidence="1" type="ORF">F2Q68_00029414</name>
</gene>
<dbReference type="EMBL" id="QGKW02002005">
    <property type="protein sequence ID" value="KAF2541983.1"/>
    <property type="molecule type" value="Genomic_DNA"/>
</dbReference>
<name>A0A8S9G7R9_BRACR</name>
<comment type="caution">
    <text evidence="1">The sequence shown here is derived from an EMBL/GenBank/DDBJ whole genome shotgun (WGS) entry which is preliminary data.</text>
</comment>
<sequence>MRKTNTGSDEALVWRWQRKLVVVVEVEPSKKKKRKRGLGLVQPVRSQLSLSGILSSRLLSTRCLCSPRRRLRLRRWISSATSPITSLSSTQVSSHGKLSLTQHEGVNGGVYKLAFGPKAFVVISFGPEELT</sequence>
<proteinExistence type="predicted"/>